<dbReference type="Proteomes" id="UP000027135">
    <property type="component" value="Unassembled WGS sequence"/>
</dbReference>
<sequence>MVCLEYSGSSWLAGEERNYKFPGASKTAMNLLYPKKSRLKLSEDLSLCTTCEYADSSQALNFKAHPLERVSVVSISKITLGPTLHSKTILDFMIDNGYSTRTNTPTKHRGQFIQLFIQLL</sequence>
<dbReference type="EMBL" id="KK853302">
    <property type="protein sequence ID" value="KDR08743.1"/>
    <property type="molecule type" value="Genomic_DNA"/>
</dbReference>
<reference evidence="1 2" key="1">
    <citation type="journal article" date="2014" name="Nat. Commun.">
        <title>Molecular traces of alternative social organization in a termite genome.</title>
        <authorList>
            <person name="Terrapon N."/>
            <person name="Li C."/>
            <person name="Robertson H.M."/>
            <person name="Ji L."/>
            <person name="Meng X."/>
            <person name="Booth W."/>
            <person name="Chen Z."/>
            <person name="Childers C.P."/>
            <person name="Glastad K.M."/>
            <person name="Gokhale K."/>
            <person name="Gowin J."/>
            <person name="Gronenberg W."/>
            <person name="Hermansen R.A."/>
            <person name="Hu H."/>
            <person name="Hunt B.G."/>
            <person name="Huylmans A.K."/>
            <person name="Khalil S.M."/>
            <person name="Mitchell R.D."/>
            <person name="Munoz-Torres M.C."/>
            <person name="Mustard J.A."/>
            <person name="Pan H."/>
            <person name="Reese J.T."/>
            <person name="Scharf M.E."/>
            <person name="Sun F."/>
            <person name="Vogel H."/>
            <person name="Xiao J."/>
            <person name="Yang W."/>
            <person name="Yang Z."/>
            <person name="Yang Z."/>
            <person name="Zhou J."/>
            <person name="Zhu J."/>
            <person name="Brent C.S."/>
            <person name="Elsik C.G."/>
            <person name="Goodisman M.A."/>
            <person name="Liberles D.A."/>
            <person name="Roe R.M."/>
            <person name="Vargo E.L."/>
            <person name="Vilcinskas A."/>
            <person name="Wang J."/>
            <person name="Bornberg-Bauer E."/>
            <person name="Korb J."/>
            <person name="Zhang G."/>
            <person name="Liebig J."/>
        </authorList>
    </citation>
    <scope>NUCLEOTIDE SEQUENCE [LARGE SCALE GENOMIC DNA]</scope>
    <source>
        <tissue evidence="1">Whole organism</tissue>
    </source>
</reference>
<dbReference type="InParanoid" id="A0A067QW47"/>
<name>A0A067QW47_ZOONE</name>
<evidence type="ECO:0000313" key="2">
    <source>
        <dbReference type="Proteomes" id="UP000027135"/>
    </source>
</evidence>
<accession>A0A067QW47</accession>
<proteinExistence type="predicted"/>
<evidence type="ECO:0000313" key="1">
    <source>
        <dbReference type="EMBL" id="KDR08743.1"/>
    </source>
</evidence>
<dbReference type="AlphaFoldDB" id="A0A067QW47"/>
<gene>
    <name evidence="1" type="ORF">L798_01499</name>
</gene>
<organism evidence="1 2">
    <name type="scientific">Zootermopsis nevadensis</name>
    <name type="common">Dampwood termite</name>
    <dbReference type="NCBI Taxonomy" id="136037"/>
    <lineage>
        <taxon>Eukaryota</taxon>
        <taxon>Metazoa</taxon>
        <taxon>Ecdysozoa</taxon>
        <taxon>Arthropoda</taxon>
        <taxon>Hexapoda</taxon>
        <taxon>Insecta</taxon>
        <taxon>Pterygota</taxon>
        <taxon>Neoptera</taxon>
        <taxon>Polyneoptera</taxon>
        <taxon>Dictyoptera</taxon>
        <taxon>Blattodea</taxon>
        <taxon>Blattoidea</taxon>
        <taxon>Termitoidae</taxon>
        <taxon>Termopsidae</taxon>
        <taxon>Zootermopsis</taxon>
    </lineage>
</organism>
<keyword evidence="2" id="KW-1185">Reference proteome</keyword>
<protein>
    <submittedName>
        <fullName evidence="1">Uncharacterized protein</fullName>
    </submittedName>
</protein>